<proteinExistence type="predicted"/>
<feature type="region of interest" description="Disordered" evidence="1">
    <location>
        <begin position="74"/>
        <end position="113"/>
    </location>
</feature>
<accession>A0A830HXM6</accession>
<evidence type="ECO:0000256" key="1">
    <source>
        <dbReference type="SAM" id="MobiDB-lite"/>
    </source>
</evidence>
<feature type="compositionally biased region" description="Polar residues" evidence="1">
    <location>
        <begin position="81"/>
        <end position="113"/>
    </location>
</feature>
<keyword evidence="3" id="KW-1185">Reference proteome</keyword>
<name>A0A830HXM6_9CHLO</name>
<comment type="caution">
    <text evidence="2">The sequence shown here is derived from an EMBL/GenBank/DDBJ whole genome shotgun (WGS) entry which is preliminary data.</text>
</comment>
<reference evidence="2" key="1">
    <citation type="submission" date="2020-10" db="EMBL/GenBank/DDBJ databases">
        <title>Unveiling of a novel bifunctional photoreceptor, Dualchrome1, isolated from a cosmopolitan green alga.</title>
        <authorList>
            <person name="Suzuki S."/>
            <person name="Kawachi M."/>
        </authorList>
    </citation>
    <scope>NUCLEOTIDE SEQUENCE</scope>
    <source>
        <strain evidence="2">NIES 2893</strain>
    </source>
</reference>
<sequence length="136" mass="15027">MPITYFESWRRVFAFNAALSRSSHFAKRAEELGAANPVPNAHELWQSKACLVECVVCRPRAVWKKARRLCDRKAGTERGLASQTDASPPSSPSQCLNQLSSLASNANEKRPNNTTFESVGAVYKRAVSDANEWTGL</sequence>
<dbReference type="AlphaFoldDB" id="A0A830HXM6"/>
<evidence type="ECO:0000313" key="3">
    <source>
        <dbReference type="Proteomes" id="UP000660262"/>
    </source>
</evidence>
<evidence type="ECO:0000313" key="2">
    <source>
        <dbReference type="EMBL" id="GHP09669.1"/>
    </source>
</evidence>
<gene>
    <name evidence="2" type="ORF">PPROV_000840400</name>
</gene>
<organism evidence="2 3">
    <name type="scientific">Pycnococcus provasolii</name>
    <dbReference type="NCBI Taxonomy" id="41880"/>
    <lineage>
        <taxon>Eukaryota</taxon>
        <taxon>Viridiplantae</taxon>
        <taxon>Chlorophyta</taxon>
        <taxon>Pseudoscourfieldiophyceae</taxon>
        <taxon>Pseudoscourfieldiales</taxon>
        <taxon>Pycnococcaceae</taxon>
        <taxon>Pycnococcus</taxon>
    </lineage>
</organism>
<dbReference type="EMBL" id="BNJQ01000026">
    <property type="protein sequence ID" value="GHP09669.1"/>
    <property type="molecule type" value="Genomic_DNA"/>
</dbReference>
<dbReference type="Proteomes" id="UP000660262">
    <property type="component" value="Unassembled WGS sequence"/>
</dbReference>
<protein>
    <submittedName>
        <fullName evidence="2">Uncharacterized protein</fullName>
    </submittedName>
</protein>